<gene>
    <name evidence="2" type="ORF">J2S75_002876</name>
</gene>
<dbReference type="EMBL" id="JAUSUI010000005">
    <property type="protein sequence ID" value="MDQ0303842.1"/>
    <property type="molecule type" value="Genomic_DNA"/>
</dbReference>
<keyword evidence="1" id="KW-1133">Transmembrane helix</keyword>
<keyword evidence="3" id="KW-1185">Reference proteome</keyword>
<dbReference type="Proteomes" id="UP001224682">
    <property type="component" value="Unassembled WGS sequence"/>
</dbReference>
<sequence>MASIFVENCSHAAAGMLCRDDLALEIATTAGQGSASAFFLSIGEDIERQAGRFVAERMMYVLATCVGFVAMAAPISGKGASLDTLADPACFFAGRIRHMDMHALPFADSEGGRP</sequence>
<feature type="transmembrane region" description="Helical" evidence="1">
    <location>
        <begin position="58"/>
        <end position="77"/>
    </location>
</feature>
<protein>
    <submittedName>
        <fullName evidence="2">Uncharacterized protein</fullName>
    </submittedName>
</protein>
<keyword evidence="1" id="KW-0812">Transmembrane</keyword>
<evidence type="ECO:0000256" key="1">
    <source>
        <dbReference type="SAM" id="Phobius"/>
    </source>
</evidence>
<keyword evidence="1" id="KW-0472">Membrane</keyword>
<comment type="caution">
    <text evidence="2">The sequence shown here is derived from an EMBL/GenBank/DDBJ whole genome shotgun (WGS) entry which is preliminary data.</text>
</comment>
<dbReference type="RefSeq" id="WP_307020541.1">
    <property type="nucleotide sequence ID" value="NZ_JAUSUI010000005.1"/>
</dbReference>
<name>A0ABU0BDC3_9HYPH</name>
<proteinExistence type="predicted"/>
<evidence type="ECO:0000313" key="2">
    <source>
        <dbReference type="EMBL" id="MDQ0303842.1"/>
    </source>
</evidence>
<evidence type="ECO:0000313" key="3">
    <source>
        <dbReference type="Proteomes" id="UP001224682"/>
    </source>
</evidence>
<organism evidence="2 3">
    <name type="scientific">Ancylobacter polymorphus</name>
    <dbReference type="NCBI Taxonomy" id="223390"/>
    <lineage>
        <taxon>Bacteria</taxon>
        <taxon>Pseudomonadati</taxon>
        <taxon>Pseudomonadota</taxon>
        <taxon>Alphaproteobacteria</taxon>
        <taxon>Hyphomicrobiales</taxon>
        <taxon>Xanthobacteraceae</taxon>
        <taxon>Ancylobacter</taxon>
    </lineage>
</organism>
<reference evidence="2 3" key="1">
    <citation type="submission" date="2023-07" db="EMBL/GenBank/DDBJ databases">
        <title>Genomic Encyclopedia of Type Strains, Phase IV (KMG-IV): sequencing the most valuable type-strain genomes for metagenomic binning, comparative biology and taxonomic classification.</title>
        <authorList>
            <person name="Goeker M."/>
        </authorList>
    </citation>
    <scope>NUCLEOTIDE SEQUENCE [LARGE SCALE GENOMIC DNA]</scope>
    <source>
        <strain evidence="2 3">DSM 2457</strain>
    </source>
</reference>
<accession>A0ABU0BDC3</accession>